<evidence type="ECO:0000256" key="7">
    <source>
        <dbReference type="ARBA" id="ARBA00022840"/>
    </source>
</evidence>
<dbReference type="Pfam" id="PF01472">
    <property type="entry name" value="PUA"/>
    <property type="match status" value="1"/>
</dbReference>
<comment type="function">
    <text evidence="8">Catalyzes the transfer of a phosphate group to glutamate to form L-glutamate 5-phosphate.</text>
</comment>
<evidence type="ECO:0000256" key="6">
    <source>
        <dbReference type="ARBA" id="ARBA00022777"/>
    </source>
</evidence>
<keyword evidence="7 8" id="KW-0067">ATP-binding</keyword>
<gene>
    <name evidence="8 10" type="primary">proB</name>
    <name evidence="10" type="ORF">ACFQDM_14925</name>
</gene>
<dbReference type="Pfam" id="PF00696">
    <property type="entry name" value="AA_kinase"/>
    <property type="match status" value="1"/>
</dbReference>
<dbReference type="RefSeq" id="WP_377380382.1">
    <property type="nucleotide sequence ID" value="NZ_JBHSSW010000028.1"/>
</dbReference>
<evidence type="ECO:0000256" key="1">
    <source>
        <dbReference type="ARBA" id="ARBA00022490"/>
    </source>
</evidence>
<name>A0ABW1SCV5_9PROT</name>
<dbReference type="SMART" id="SM00359">
    <property type="entry name" value="PUA"/>
    <property type="match status" value="1"/>
</dbReference>
<dbReference type="PROSITE" id="PS00902">
    <property type="entry name" value="GLUTAMATE_5_KINASE"/>
    <property type="match status" value="1"/>
</dbReference>
<keyword evidence="6 8" id="KW-0418">Kinase</keyword>
<evidence type="ECO:0000256" key="5">
    <source>
        <dbReference type="ARBA" id="ARBA00022741"/>
    </source>
</evidence>
<dbReference type="InterPro" id="IPR001057">
    <property type="entry name" value="Glu/AcGlu_kinase"/>
</dbReference>
<feature type="binding site" evidence="8">
    <location>
        <position position="54"/>
    </location>
    <ligand>
        <name>substrate</name>
    </ligand>
</feature>
<protein>
    <recommendedName>
        <fullName evidence="8">Glutamate 5-kinase</fullName>
        <ecNumber evidence="8">2.7.2.11</ecNumber>
    </recommendedName>
    <alternativeName>
        <fullName evidence="8">Gamma-glutamyl kinase</fullName>
        <shortName evidence="8">GK</shortName>
    </alternativeName>
</protein>
<dbReference type="PIRSF" id="PIRSF000729">
    <property type="entry name" value="GK"/>
    <property type="match status" value="1"/>
</dbReference>
<feature type="binding site" evidence="8">
    <location>
        <begin position="177"/>
        <end position="178"/>
    </location>
    <ligand>
        <name>ATP</name>
        <dbReference type="ChEBI" id="CHEBI:30616"/>
    </ligand>
</feature>
<feature type="binding site" evidence="8">
    <location>
        <position position="157"/>
    </location>
    <ligand>
        <name>substrate</name>
    </ligand>
</feature>
<evidence type="ECO:0000313" key="10">
    <source>
        <dbReference type="EMBL" id="MFC6199378.1"/>
    </source>
</evidence>
<dbReference type="InterPro" id="IPR002478">
    <property type="entry name" value="PUA"/>
</dbReference>
<dbReference type="InterPro" id="IPR019797">
    <property type="entry name" value="Glutamate_5-kinase_CS"/>
</dbReference>
<feature type="domain" description="PUA" evidence="9">
    <location>
        <begin position="286"/>
        <end position="360"/>
    </location>
</feature>
<feature type="binding site" evidence="8">
    <location>
        <position position="145"/>
    </location>
    <ligand>
        <name>substrate</name>
    </ligand>
</feature>
<dbReference type="InterPro" id="IPR015947">
    <property type="entry name" value="PUA-like_sf"/>
</dbReference>
<comment type="catalytic activity">
    <reaction evidence="8">
        <text>L-glutamate + ATP = L-glutamyl 5-phosphate + ADP</text>
        <dbReference type="Rhea" id="RHEA:14877"/>
        <dbReference type="ChEBI" id="CHEBI:29985"/>
        <dbReference type="ChEBI" id="CHEBI:30616"/>
        <dbReference type="ChEBI" id="CHEBI:58274"/>
        <dbReference type="ChEBI" id="CHEBI:456216"/>
        <dbReference type="EC" id="2.7.2.11"/>
    </reaction>
</comment>
<dbReference type="PANTHER" id="PTHR43654">
    <property type="entry name" value="GLUTAMATE 5-KINASE"/>
    <property type="match status" value="1"/>
</dbReference>
<comment type="caution">
    <text evidence="10">The sequence shown here is derived from an EMBL/GenBank/DDBJ whole genome shotgun (WGS) entry which is preliminary data.</text>
</comment>
<dbReference type="PROSITE" id="PS50890">
    <property type="entry name" value="PUA"/>
    <property type="match status" value="1"/>
</dbReference>
<evidence type="ECO:0000259" key="9">
    <source>
        <dbReference type="SMART" id="SM00359"/>
    </source>
</evidence>
<dbReference type="NCBIfam" id="TIGR01027">
    <property type="entry name" value="proB"/>
    <property type="match status" value="1"/>
</dbReference>
<dbReference type="GO" id="GO:0004349">
    <property type="term" value="F:glutamate 5-kinase activity"/>
    <property type="evidence" value="ECO:0007669"/>
    <property type="project" value="UniProtKB-EC"/>
</dbReference>
<keyword evidence="4 8" id="KW-0808">Transferase</keyword>
<dbReference type="InterPro" id="IPR041739">
    <property type="entry name" value="G5K_ProB"/>
</dbReference>
<evidence type="ECO:0000256" key="2">
    <source>
        <dbReference type="ARBA" id="ARBA00022605"/>
    </source>
</evidence>
<comment type="pathway">
    <text evidence="8">Amino-acid biosynthesis; L-proline biosynthesis; L-glutamate 5-semialdehyde from L-glutamate: step 1/2.</text>
</comment>
<feature type="binding site" evidence="8">
    <location>
        <begin position="221"/>
        <end position="227"/>
    </location>
    <ligand>
        <name>ATP</name>
        <dbReference type="ChEBI" id="CHEBI:30616"/>
    </ligand>
</feature>
<sequence>MSPLDQATRIVIKLGSALIVDRDAKAPRAAWLRTLADDIALLRAEGKQVILVSSGAAALGRIELAKSSHQNNRTGALELKQAAAALGQPRLMTALSEAFEPHGISLAQTLLTIEDTEVRRRWLNARATLFTLLDHDAIPVINENDTVATSELRYGDNDRLAARVAQMVGADALILLSDIDGIYTADPRNNPNAEHIAELKNITPEIRGYAGSANAQAGVGTGGMITKLDAADIALTAGCSTAITLGNIDHPLKRLVNGGRASWVLADVTPQAARRSWLSGHLTPEGSLTIDDGAQKALLKGASLLPVGIKRVSGAFMRGAALSVYTLDGTLIAKGVTTYSSSEIEQIRGLQSVDVSQRLGYPARTAVIHRDDMILVEGDH</sequence>
<evidence type="ECO:0000256" key="8">
    <source>
        <dbReference type="HAMAP-Rule" id="MF_00456"/>
    </source>
</evidence>
<feature type="binding site" evidence="8">
    <location>
        <position position="13"/>
    </location>
    <ligand>
        <name>ATP</name>
        <dbReference type="ChEBI" id="CHEBI:30616"/>
    </ligand>
</feature>
<dbReference type="InterPro" id="IPR005715">
    <property type="entry name" value="Glu_5kinase/COase_Synthase"/>
</dbReference>
<dbReference type="CDD" id="cd21157">
    <property type="entry name" value="PUA_G5K"/>
    <property type="match status" value="1"/>
</dbReference>
<dbReference type="Gene3D" id="3.40.1160.10">
    <property type="entry name" value="Acetylglutamate kinase-like"/>
    <property type="match status" value="1"/>
</dbReference>
<keyword evidence="2 8" id="KW-0028">Amino-acid biosynthesis</keyword>
<comment type="similarity">
    <text evidence="8">Belongs to the glutamate 5-kinase family.</text>
</comment>
<dbReference type="PANTHER" id="PTHR43654:SF1">
    <property type="entry name" value="ISOPENTENYL PHOSPHATE KINASE"/>
    <property type="match status" value="1"/>
</dbReference>
<dbReference type="InterPro" id="IPR036974">
    <property type="entry name" value="PUA_sf"/>
</dbReference>
<keyword evidence="3 8" id="KW-0641">Proline biosynthesis</keyword>
<dbReference type="PRINTS" id="PR00474">
    <property type="entry name" value="GLU5KINASE"/>
</dbReference>
<keyword evidence="1 8" id="KW-0963">Cytoplasm</keyword>
<dbReference type="InterPro" id="IPR036393">
    <property type="entry name" value="AceGlu_kinase-like_sf"/>
</dbReference>
<dbReference type="SUPFAM" id="SSF53633">
    <property type="entry name" value="Carbamate kinase-like"/>
    <property type="match status" value="1"/>
</dbReference>
<dbReference type="EC" id="2.7.2.11" evidence="8"/>
<evidence type="ECO:0000256" key="3">
    <source>
        <dbReference type="ARBA" id="ARBA00022650"/>
    </source>
</evidence>
<dbReference type="InterPro" id="IPR001048">
    <property type="entry name" value="Asp/Glu/Uridylate_kinase"/>
</dbReference>
<dbReference type="Gene3D" id="2.30.130.10">
    <property type="entry name" value="PUA domain"/>
    <property type="match status" value="1"/>
</dbReference>
<organism evidence="10 11">
    <name type="scientific">Ponticaulis profundi</name>
    <dbReference type="NCBI Taxonomy" id="2665222"/>
    <lineage>
        <taxon>Bacteria</taxon>
        <taxon>Pseudomonadati</taxon>
        <taxon>Pseudomonadota</taxon>
        <taxon>Alphaproteobacteria</taxon>
        <taxon>Hyphomonadales</taxon>
        <taxon>Hyphomonadaceae</taxon>
        <taxon>Ponticaulis</taxon>
    </lineage>
</organism>
<dbReference type="Proteomes" id="UP001596303">
    <property type="component" value="Unassembled WGS sequence"/>
</dbReference>
<comment type="subcellular location">
    <subcellularLocation>
        <location evidence="8">Cytoplasm</location>
    </subcellularLocation>
</comment>
<dbReference type="InterPro" id="IPR011529">
    <property type="entry name" value="Glu_5kinase"/>
</dbReference>
<keyword evidence="5 8" id="KW-0547">Nucleotide-binding</keyword>
<dbReference type="CDD" id="cd04242">
    <property type="entry name" value="AAK_G5K_ProB"/>
    <property type="match status" value="1"/>
</dbReference>
<evidence type="ECO:0000313" key="11">
    <source>
        <dbReference type="Proteomes" id="UP001596303"/>
    </source>
</evidence>
<keyword evidence="11" id="KW-1185">Reference proteome</keyword>
<dbReference type="HAMAP" id="MF_00456">
    <property type="entry name" value="ProB"/>
    <property type="match status" value="1"/>
</dbReference>
<reference evidence="11" key="1">
    <citation type="journal article" date="2019" name="Int. J. Syst. Evol. Microbiol.">
        <title>The Global Catalogue of Microorganisms (GCM) 10K type strain sequencing project: providing services to taxonomists for standard genome sequencing and annotation.</title>
        <authorList>
            <consortium name="The Broad Institute Genomics Platform"/>
            <consortium name="The Broad Institute Genome Sequencing Center for Infectious Disease"/>
            <person name="Wu L."/>
            <person name="Ma J."/>
        </authorList>
    </citation>
    <scope>NUCLEOTIDE SEQUENCE [LARGE SCALE GENOMIC DNA]</scope>
    <source>
        <strain evidence="11">CGMCC-1.15741</strain>
    </source>
</reference>
<accession>A0ABW1SCV5</accession>
<dbReference type="EMBL" id="JBHSSW010000028">
    <property type="protein sequence ID" value="MFC6199378.1"/>
    <property type="molecule type" value="Genomic_DNA"/>
</dbReference>
<dbReference type="SUPFAM" id="SSF88697">
    <property type="entry name" value="PUA domain-like"/>
    <property type="match status" value="1"/>
</dbReference>
<evidence type="ECO:0000256" key="4">
    <source>
        <dbReference type="ARBA" id="ARBA00022679"/>
    </source>
</evidence>
<proteinExistence type="inferred from homology"/>